<dbReference type="RefSeq" id="WP_188072572.1">
    <property type="nucleotide sequence ID" value="NZ_BSPS01000023.1"/>
</dbReference>
<dbReference type="PROSITE" id="PS01124">
    <property type="entry name" value="HTH_ARAC_FAMILY_2"/>
    <property type="match status" value="1"/>
</dbReference>
<sequence length="302" mass="33670">MTSLARLPEPRMEGVDFGFLRFRAGERIKFPPSPRSWFFQVRRGAVSVRLENEPPILVECGSCIGIDGRRSFEFTEISARPGGSRNFAQLEPWVPDTDHPLELVAGHAPLEANLLLASFWATVHVPSDHPGPAASWIAQLGDLIVLELSSDRERIDRAGILQRLAELIVIVLVRHMSEETEQLRKALPTALHDSRIWRALAAFHRAPAAPWTVEGLAKVAGMSRTAFAVRFQELLGVPPLHCLTGLRMDMAADMLMREGSPVKTIAERVGYSAEAAFNRAFVRRFGLSPGRWRTRRRDGAAR</sequence>
<dbReference type="PROSITE" id="PS00041">
    <property type="entry name" value="HTH_ARAC_FAMILY_1"/>
    <property type="match status" value="1"/>
</dbReference>
<dbReference type="Pfam" id="PF12833">
    <property type="entry name" value="HTH_18"/>
    <property type="match status" value="1"/>
</dbReference>
<evidence type="ECO:0000259" key="4">
    <source>
        <dbReference type="PROSITE" id="PS01124"/>
    </source>
</evidence>
<comment type="caution">
    <text evidence="5">The sequence shown here is derived from an EMBL/GenBank/DDBJ whole genome shotgun (WGS) entry which is preliminary data.</text>
</comment>
<dbReference type="InterPro" id="IPR020449">
    <property type="entry name" value="Tscrpt_reg_AraC-type_HTH"/>
</dbReference>
<dbReference type="PRINTS" id="PR00032">
    <property type="entry name" value="HTHARAC"/>
</dbReference>
<evidence type="ECO:0000256" key="2">
    <source>
        <dbReference type="ARBA" id="ARBA00023125"/>
    </source>
</evidence>
<feature type="domain" description="HTH araC/xylS-type" evidence="4">
    <location>
        <begin position="197"/>
        <end position="295"/>
    </location>
</feature>
<gene>
    <name evidence="5" type="ORF">GGR43_002797</name>
</gene>
<dbReference type="InterPro" id="IPR018060">
    <property type="entry name" value="HTH_AraC"/>
</dbReference>
<dbReference type="PANTHER" id="PTHR46796:SF7">
    <property type="entry name" value="ARAC FAMILY TRANSCRIPTIONAL REGULATOR"/>
    <property type="match status" value="1"/>
</dbReference>
<evidence type="ECO:0000256" key="1">
    <source>
        <dbReference type="ARBA" id="ARBA00023015"/>
    </source>
</evidence>
<protein>
    <submittedName>
        <fullName evidence="5">AraC-like DNA-binding protein</fullName>
    </submittedName>
</protein>
<dbReference type="PANTHER" id="PTHR46796">
    <property type="entry name" value="HTH-TYPE TRANSCRIPTIONAL ACTIVATOR RHAS-RELATED"/>
    <property type="match status" value="1"/>
</dbReference>
<dbReference type="EMBL" id="JACIDT010000009">
    <property type="protein sequence ID" value="MBB3927074.1"/>
    <property type="molecule type" value="Genomic_DNA"/>
</dbReference>
<dbReference type="GO" id="GO:0003700">
    <property type="term" value="F:DNA-binding transcription factor activity"/>
    <property type="evidence" value="ECO:0007669"/>
    <property type="project" value="InterPro"/>
</dbReference>
<dbReference type="InterPro" id="IPR018062">
    <property type="entry name" value="HTH_AraC-typ_CS"/>
</dbReference>
<keyword evidence="1" id="KW-0805">Transcription regulation</keyword>
<dbReference type="GO" id="GO:0043565">
    <property type="term" value="F:sequence-specific DNA binding"/>
    <property type="evidence" value="ECO:0007669"/>
    <property type="project" value="InterPro"/>
</dbReference>
<dbReference type="Pfam" id="PF12852">
    <property type="entry name" value="Cupin_6"/>
    <property type="match status" value="1"/>
</dbReference>
<dbReference type="Proteomes" id="UP000571950">
    <property type="component" value="Unassembled WGS sequence"/>
</dbReference>
<dbReference type="InterPro" id="IPR050204">
    <property type="entry name" value="AraC_XylS_family_regulators"/>
</dbReference>
<evidence type="ECO:0000256" key="3">
    <source>
        <dbReference type="ARBA" id="ARBA00023163"/>
    </source>
</evidence>
<keyword evidence="3" id="KW-0804">Transcription</keyword>
<keyword evidence="2 5" id="KW-0238">DNA-binding</keyword>
<proteinExistence type="predicted"/>
<dbReference type="SMART" id="SM00342">
    <property type="entry name" value="HTH_ARAC"/>
    <property type="match status" value="1"/>
</dbReference>
<dbReference type="InterPro" id="IPR032783">
    <property type="entry name" value="AraC_lig"/>
</dbReference>
<evidence type="ECO:0000313" key="6">
    <source>
        <dbReference type="Proteomes" id="UP000571950"/>
    </source>
</evidence>
<keyword evidence="6" id="KW-1185">Reference proteome</keyword>
<organism evidence="5 6">
    <name type="scientific">Sphingobium jiangsuense</name>
    <dbReference type="NCBI Taxonomy" id="870476"/>
    <lineage>
        <taxon>Bacteria</taxon>
        <taxon>Pseudomonadati</taxon>
        <taxon>Pseudomonadota</taxon>
        <taxon>Alphaproteobacteria</taxon>
        <taxon>Sphingomonadales</taxon>
        <taxon>Sphingomonadaceae</taxon>
        <taxon>Sphingobium</taxon>
    </lineage>
</organism>
<dbReference type="AlphaFoldDB" id="A0A7W6FRI0"/>
<accession>A0A7W6FRI0</accession>
<dbReference type="InterPro" id="IPR009057">
    <property type="entry name" value="Homeodomain-like_sf"/>
</dbReference>
<dbReference type="Gene3D" id="1.10.10.60">
    <property type="entry name" value="Homeodomain-like"/>
    <property type="match status" value="1"/>
</dbReference>
<reference evidence="5 6" key="1">
    <citation type="submission" date="2020-08" db="EMBL/GenBank/DDBJ databases">
        <title>Genomic Encyclopedia of Type Strains, Phase IV (KMG-IV): sequencing the most valuable type-strain genomes for metagenomic binning, comparative biology and taxonomic classification.</title>
        <authorList>
            <person name="Goeker M."/>
        </authorList>
    </citation>
    <scope>NUCLEOTIDE SEQUENCE [LARGE SCALE GENOMIC DNA]</scope>
    <source>
        <strain evidence="5 6">DSM 26189</strain>
    </source>
</reference>
<name>A0A7W6FRI0_9SPHN</name>
<dbReference type="SUPFAM" id="SSF46689">
    <property type="entry name" value="Homeodomain-like"/>
    <property type="match status" value="2"/>
</dbReference>
<evidence type="ECO:0000313" key="5">
    <source>
        <dbReference type="EMBL" id="MBB3927074.1"/>
    </source>
</evidence>